<gene>
    <name evidence="3" type="ORF">FOE78_18070</name>
</gene>
<feature type="region of interest" description="Disordered" evidence="1">
    <location>
        <begin position="202"/>
        <end position="229"/>
    </location>
</feature>
<feature type="transmembrane region" description="Helical" evidence="2">
    <location>
        <begin position="24"/>
        <end position="51"/>
    </location>
</feature>
<name>A0A516Q2B8_9ACTN</name>
<dbReference type="KEGG" id="mik:FOE78_18070"/>
<dbReference type="Pfam" id="PF04854">
    <property type="entry name" value="DUF624"/>
    <property type="match status" value="1"/>
</dbReference>
<organism evidence="3 4">
    <name type="scientific">Microlunatus elymi</name>
    <dbReference type="NCBI Taxonomy" id="2596828"/>
    <lineage>
        <taxon>Bacteria</taxon>
        <taxon>Bacillati</taxon>
        <taxon>Actinomycetota</taxon>
        <taxon>Actinomycetes</taxon>
        <taxon>Propionibacteriales</taxon>
        <taxon>Propionibacteriaceae</taxon>
        <taxon>Microlunatus</taxon>
    </lineage>
</organism>
<reference evidence="3 4" key="1">
    <citation type="submission" date="2019-07" db="EMBL/GenBank/DDBJ databases">
        <title>Microlunatus dokdonensis sp. nov. isolated from the rhizospheric soil of the wild plant Elymus tsukushiensis.</title>
        <authorList>
            <person name="Ghim S.-Y."/>
            <person name="Hwang Y.-J."/>
            <person name="Son J.-S."/>
            <person name="Shin J.-H."/>
        </authorList>
    </citation>
    <scope>NUCLEOTIDE SEQUENCE [LARGE SCALE GENOMIC DNA]</scope>
    <source>
        <strain evidence="3 4">KUDC0627</strain>
    </source>
</reference>
<keyword evidence="2" id="KW-1133">Transmembrane helix</keyword>
<dbReference type="AlphaFoldDB" id="A0A516Q2B8"/>
<dbReference type="EMBL" id="CP041692">
    <property type="protein sequence ID" value="QDP97566.1"/>
    <property type="molecule type" value="Genomic_DNA"/>
</dbReference>
<proteinExistence type="predicted"/>
<evidence type="ECO:0000313" key="4">
    <source>
        <dbReference type="Proteomes" id="UP000319263"/>
    </source>
</evidence>
<protein>
    <submittedName>
        <fullName evidence="3">DUF624 domain-containing protein</fullName>
    </submittedName>
</protein>
<dbReference type="InterPro" id="IPR006938">
    <property type="entry name" value="DUF624"/>
</dbReference>
<accession>A0A516Q2B8</accession>
<evidence type="ECO:0000256" key="2">
    <source>
        <dbReference type="SAM" id="Phobius"/>
    </source>
</evidence>
<keyword evidence="2" id="KW-0472">Membrane</keyword>
<evidence type="ECO:0000256" key="1">
    <source>
        <dbReference type="SAM" id="MobiDB-lite"/>
    </source>
</evidence>
<feature type="transmembrane region" description="Helical" evidence="2">
    <location>
        <begin position="109"/>
        <end position="129"/>
    </location>
</feature>
<sequence>MTEHWTTKAQAAADTVAWMIKLSIWWWLLTAIGLGVFGAAPASATGAIAVRRRSRGERVRFRDAVGIYRSEFVSANLALTPALLIMLLLLLNLQWFAGVPQLTPRLLTLAALALMALAACYLPALYAFYDLRRHRYLLQAIRIVFARPLWSVLMILVSAAVVFGTYKIIILAPIAVGVWLHTSSWLGLRFFTENEARRAAATEQVDHVGGRTRGNDDVFALPTEPLRTH</sequence>
<keyword evidence="4" id="KW-1185">Reference proteome</keyword>
<evidence type="ECO:0000313" key="3">
    <source>
        <dbReference type="EMBL" id="QDP97566.1"/>
    </source>
</evidence>
<dbReference type="RefSeq" id="WP_143987524.1">
    <property type="nucleotide sequence ID" value="NZ_CP041692.1"/>
</dbReference>
<feature type="transmembrane region" description="Helical" evidence="2">
    <location>
        <begin position="141"/>
        <end position="162"/>
    </location>
</feature>
<feature type="transmembrane region" description="Helical" evidence="2">
    <location>
        <begin position="168"/>
        <end position="188"/>
    </location>
</feature>
<keyword evidence="2" id="KW-0812">Transmembrane</keyword>
<feature type="transmembrane region" description="Helical" evidence="2">
    <location>
        <begin position="72"/>
        <end position="97"/>
    </location>
</feature>
<dbReference type="Proteomes" id="UP000319263">
    <property type="component" value="Chromosome"/>
</dbReference>
<feature type="compositionally biased region" description="Basic and acidic residues" evidence="1">
    <location>
        <begin position="202"/>
        <end position="216"/>
    </location>
</feature>